<keyword evidence="8" id="KW-1185">Reference proteome</keyword>
<gene>
    <name evidence="7" type="ORF">FCM35_KLT09226</name>
</gene>
<evidence type="ECO:0000256" key="5">
    <source>
        <dbReference type="ARBA" id="ARBA00023136"/>
    </source>
</evidence>
<evidence type="ECO:0000256" key="1">
    <source>
        <dbReference type="ARBA" id="ARBA00004141"/>
    </source>
</evidence>
<evidence type="ECO:0000256" key="6">
    <source>
        <dbReference type="SAM" id="Phobius"/>
    </source>
</evidence>
<dbReference type="Pfam" id="PF05078">
    <property type="entry name" value="DUF679"/>
    <property type="match status" value="1"/>
</dbReference>
<dbReference type="GO" id="GO:0010256">
    <property type="term" value="P:endomembrane system organization"/>
    <property type="evidence" value="ECO:0007669"/>
    <property type="project" value="TreeGrafter"/>
</dbReference>
<evidence type="ECO:0000256" key="4">
    <source>
        <dbReference type="ARBA" id="ARBA00022989"/>
    </source>
</evidence>
<feature type="transmembrane region" description="Helical" evidence="6">
    <location>
        <begin position="50"/>
        <end position="68"/>
    </location>
</feature>
<organism evidence="7 8">
    <name type="scientific">Carex littledalei</name>
    <dbReference type="NCBI Taxonomy" id="544730"/>
    <lineage>
        <taxon>Eukaryota</taxon>
        <taxon>Viridiplantae</taxon>
        <taxon>Streptophyta</taxon>
        <taxon>Embryophyta</taxon>
        <taxon>Tracheophyta</taxon>
        <taxon>Spermatophyta</taxon>
        <taxon>Magnoliopsida</taxon>
        <taxon>Liliopsida</taxon>
        <taxon>Poales</taxon>
        <taxon>Cyperaceae</taxon>
        <taxon>Cyperoideae</taxon>
        <taxon>Cariceae</taxon>
        <taxon>Carex</taxon>
        <taxon>Carex subgen. Euthyceras</taxon>
    </lineage>
</organism>
<protein>
    <submittedName>
        <fullName evidence="7">Uncharacterized protein</fullName>
    </submittedName>
</protein>
<dbReference type="PANTHER" id="PTHR31621:SF66">
    <property type="entry name" value="PROTEIN DMP2"/>
    <property type="match status" value="1"/>
</dbReference>
<dbReference type="AlphaFoldDB" id="A0A833QQI3"/>
<feature type="transmembrane region" description="Helical" evidence="6">
    <location>
        <begin position="140"/>
        <end position="166"/>
    </location>
</feature>
<dbReference type="GO" id="GO:0016020">
    <property type="term" value="C:membrane"/>
    <property type="evidence" value="ECO:0007669"/>
    <property type="project" value="UniProtKB-SubCell"/>
</dbReference>
<feature type="transmembrane region" description="Helical" evidence="6">
    <location>
        <begin position="112"/>
        <end position="128"/>
    </location>
</feature>
<evidence type="ECO:0000256" key="2">
    <source>
        <dbReference type="ARBA" id="ARBA00008707"/>
    </source>
</evidence>
<dbReference type="PANTHER" id="PTHR31621">
    <property type="entry name" value="PROTEIN DMP3"/>
    <property type="match status" value="1"/>
</dbReference>
<feature type="transmembrane region" description="Helical" evidence="6">
    <location>
        <begin position="16"/>
        <end position="38"/>
    </location>
</feature>
<keyword evidence="3 6" id="KW-0812">Transmembrane</keyword>
<keyword evidence="5 6" id="KW-0472">Membrane</keyword>
<dbReference type="EMBL" id="SWLB01000019">
    <property type="protein sequence ID" value="KAF3326146.1"/>
    <property type="molecule type" value="Genomic_DNA"/>
</dbReference>
<evidence type="ECO:0000313" key="7">
    <source>
        <dbReference type="EMBL" id="KAF3326146.1"/>
    </source>
</evidence>
<sequence length="213" mass="23451">MLCFNKITGEQTLKGIAALIKLLPTGTVFAFQFLSALLTNNGHCSDFNKVLTSLLLIGCAFSCCFSSFTDSYVGVDGKLYYGIVTKTGLWCFYDPNAKSVDLSSYKLRTSDFVHAFFSTFVFGVVAMLDKNTVECFYPAFLKYQAILLKVLPTVVGGMASAVFMLFPDNRHGIGYPPSKPTQNFTQNDLHKDLLESGSQSFAHKELHSGIKPT</sequence>
<dbReference type="InterPro" id="IPR007770">
    <property type="entry name" value="DMP"/>
</dbReference>
<accession>A0A833QQI3</accession>
<dbReference type="OrthoDB" id="1928191at2759"/>
<evidence type="ECO:0000313" key="8">
    <source>
        <dbReference type="Proteomes" id="UP000623129"/>
    </source>
</evidence>
<evidence type="ECO:0000256" key="3">
    <source>
        <dbReference type="ARBA" id="ARBA00022692"/>
    </source>
</evidence>
<dbReference type="Proteomes" id="UP000623129">
    <property type="component" value="Unassembled WGS sequence"/>
</dbReference>
<name>A0A833QQI3_9POAL</name>
<comment type="similarity">
    <text evidence="2">Belongs to the plant DMP1 protein family.</text>
</comment>
<reference evidence="7" key="1">
    <citation type="submission" date="2020-01" db="EMBL/GenBank/DDBJ databases">
        <title>Genome sequence of Kobresia littledalei, the first chromosome-level genome in the family Cyperaceae.</title>
        <authorList>
            <person name="Qu G."/>
        </authorList>
    </citation>
    <scope>NUCLEOTIDE SEQUENCE</scope>
    <source>
        <strain evidence="7">C.B.Clarke</strain>
        <tissue evidence="7">Leaf</tissue>
    </source>
</reference>
<dbReference type="GO" id="GO:0005737">
    <property type="term" value="C:cytoplasm"/>
    <property type="evidence" value="ECO:0007669"/>
    <property type="project" value="UniProtKB-ARBA"/>
</dbReference>
<proteinExistence type="inferred from homology"/>
<keyword evidence="4 6" id="KW-1133">Transmembrane helix</keyword>
<comment type="subcellular location">
    <subcellularLocation>
        <location evidence="1">Membrane</location>
        <topology evidence="1">Multi-pass membrane protein</topology>
    </subcellularLocation>
</comment>
<comment type="caution">
    <text evidence="7">The sequence shown here is derived from an EMBL/GenBank/DDBJ whole genome shotgun (WGS) entry which is preliminary data.</text>
</comment>